<keyword evidence="3" id="KW-0731">Sigma factor</keyword>
<evidence type="ECO:0000256" key="3">
    <source>
        <dbReference type="ARBA" id="ARBA00023082"/>
    </source>
</evidence>
<dbReference type="InterPro" id="IPR007627">
    <property type="entry name" value="RNA_pol_sigma70_r2"/>
</dbReference>
<dbReference type="SUPFAM" id="SSF88659">
    <property type="entry name" value="Sigma3 and sigma4 domains of RNA polymerase sigma factors"/>
    <property type="match status" value="1"/>
</dbReference>
<dbReference type="EMBL" id="JAKLWS010000014">
    <property type="protein sequence ID" value="MCG2589269.1"/>
    <property type="molecule type" value="Genomic_DNA"/>
</dbReference>
<evidence type="ECO:0000256" key="4">
    <source>
        <dbReference type="ARBA" id="ARBA00023125"/>
    </source>
</evidence>
<comment type="caution">
    <text evidence="7">The sequence shown here is derived from an EMBL/GenBank/DDBJ whole genome shotgun (WGS) entry which is preliminary data.</text>
</comment>
<sequence length="216" mass="25354">MLDWFKRRDKKKKSYSTNEDWIKALTPPPEEQAIEQLRGYLLKGLKSVLYKNVDRGLNDFCEDITQDSLLKILDNVDTFRGESKFTTWAMKIAVREGYSELRRKKYDDISLEQYSSYDPDEKDAVEIEHEQAGPDQITHESILVQKVMKIMEEQLTDKQKKVLQHLMIDQIPMTVVADMMDSNRNAIYKLVYDARLKLRKSLEAEGINPEEILDEM</sequence>
<organism evidence="7 8">
    <name type="scientific">Rhodohalobacter sulfatireducens</name>
    <dbReference type="NCBI Taxonomy" id="2911366"/>
    <lineage>
        <taxon>Bacteria</taxon>
        <taxon>Pseudomonadati</taxon>
        <taxon>Balneolota</taxon>
        <taxon>Balneolia</taxon>
        <taxon>Balneolales</taxon>
        <taxon>Balneolaceae</taxon>
        <taxon>Rhodohalobacter</taxon>
    </lineage>
</organism>
<protein>
    <submittedName>
        <fullName evidence="7">RNA polymerase sigma factor</fullName>
    </submittedName>
</protein>
<comment type="similarity">
    <text evidence="1">Belongs to the sigma-70 factor family. ECF subfamily.</text>
</comment>
<dbReference type="Gene3D" id="1.10.10.10">
    <property type="entry name" value="Winged helix-like DNA-binding domain superfamily/Winged helix DNA-binding domain"/>
    <property type="match status" value="1"/>
</dbReference>
<keyword evidence="2" id="KW-0805">Transcription regulation</keyword>
<dbReference type="PANTHER" id="PTHR43133">
    <property type="entry name" value="RNA POLYMERASE ECF-TYPE SIGMA FACTO"/>
    <property type="match status" value="1"/>
</dbReference>
<keyword evidence="4" id="KW-0238">DNA-binding</keyword>
<evidence type="ECO:0000313" key="8">
    <source>
        <dbReference type="Proteomes" id="UP001165366"/>
    </source>
</evidence>
<feature type="domain" description="RNA polymerase sigma-70 region 2" evidence="6">
    <location>
        <begin position="45"/>
        <end position="105"/>
    </location>
</feature>
<evidence type="ECO:0000256" key="2">
    <source>
        <dbReference type="ARBA" id="ARBA00023015"/>
    </source>
</evidence>
<dbReference type="InterPro" id="IPR013324">
    <property type="entry name" value="RNA_pol_sigma_r3/r4-like"/>
</dbReference>
<gene>
    <name evidence="7" type="ORF">L6773_11885</name>
</gene>
<keyword evidence="5" id="KW-0804">Transcription</keyword>
<dbReference type="Proteomes" id="UP001165366">
    <property type="component" value="Unassembled WGS sequence"/>
</dbReference>
<proteinExistence type="inferred from homology"/>
<evidence type="ECO:0000259" key="6">
    <source>
        <dbReference type="Pfam" id="PF04542"/>
    </source>
</evidence>
<evidence type="ECO:0000313" key="7">
    <source>
        <dbReference type="EMBL" id="MCG2589269.1"/>
    </source>
</evidence>
<reference evidence="7" key="2">
    <citation type="submission" date="2024-05" db="EMBL/GenBank/DDBJ databases">
        <title>Rhodohalobacter halophilus gen. nov., sp. nov., a moderately halophilic member of the family Balneolaceae.</title>
        <authorList>
            <person name="Xia J."/>
        </authorList>
    </citation>
    <scope>NUCLEOTIDE SEQUENCE</scope>
    <source>
        <strain evidence="7">WB101</strain>
    </source>
</reference>
<dbReference type="InterPro" id="IPR014284">
    <property type="entry name" value="RNA_pol_sigma-70_dom"/>
</dbReference>
<dbReference type="InterPro" id="IPR039425">
    <property type="entry name" value="RNA_pol_sigma-70-like"/>
</dbReference>
<evidence type="ECO:0000256" key="1">
    <source>
        <dbReference type="ARBA" id="ARBA00010641"/>
    </source>
</evidence>
<dbReference type="Gene3D" id="1.10.1740.10">
    <property type="match status" value="1"/>
</dbReference>
<keyword evidence="8" id="KW-1185">Reference proteome</keyword>
<dbReference type="PANTHER" id="PTHR43133:SF8">
    <property type="entry name" value="RNA POLYMERASE SIGMA FACTOR HI_1459-RELATED"/>
    <property type="match status" value="1"/>
</dbReference>
<dbReference type="RefSeq" id="WP_237854632.1">
    <property type="nucleotide sequence ID" value="NZ_JAKLWS010000014.1"/>
</dbReference>
<name>A0ABS9KEJ7_9BACT</name>
<dbReference type="NCBIfam" id="TIGR02937">
    <property type="entry name" value="sigma70-ECF"/>
    <property type="match status" value="1"/>
</dbReference>
<dbReference type="InterPro" id="IPR013325">
    <property type="entry name" value="RNA_pol_sigma_r2"/>
</dbReference>
<accession>A0ABS9KEJ7</accession>
<evidence type="ECO:0000256" key="5">
    <source>
        <dbReference type="ARBA" id="ARBA00023163"/>
    </source>
</evidence>
<reference evidence="7" key="1">
    <citation type="submission" date="2022-01" db="EMBL/GenBank/DDBJ databases">
        <authorList>
            <person name="Wang Y."/>
        </authorList>
    </citation>
    <scope>NUCLEOTIDE SEQUENCE</scope>
    <source>
        <strain evidence="7">WB101</strain>
    </source>
</reference>
<dbReference type="InterPro" id="IPR036388">
    <property type="entry name" value="WH-like_DNA-bd_sf"/>
</dbReference>
<dbReference type="Pfam" id="PF04542">
    <property type="entry name" value="Sigma70_r2"/>
    <property type="match status" value="1"/>
</dbReference>
<dbReference type="SUPFAM" id="SSF88946">
    <property type="entry name" value="Sigma2 domain of RNA polymerase sigma factors"/>
    <property type="match status" value="1"/>
</dbReference>